<reference evidence="2 3" key="1">
    <citation type="journal article" date="2014" name="PLoS Genet.">
        <title>Analysis of the Phlebiopsis gigantea genome, transcriptome and secretome provides insight into its pioneer colonization strategies of wood.</title>
        <authorList>
            <person name="Hori C."/>
            <person name="Ishida T."/>
            <person name="Igarashi K."/>
            <person name="Samejima M."/>
            <person name="Suzuki H."/>
            <person name="Master E."/>
            <person name="Ferreira P."/>
            <person name="Ruiz-Duenas F.J."/>
            <person name="Held B."/>
            <person name="Canessa P."/>
            <person name="Larrondo L.F."/>
            <person name="Schmoll M."/>
            <person name="Druzhinina I.S."/>
            <person name="Kubicek C.P."/>
            <person name="Gaskell J.A."/>
            <person name="Kersten P."/>
            <person name="St John F."/>
            <person name="Glasner J."/>
            <person name="Sabat G."/>
            <person name="Splinter BonDurant S."/>
            <person name="Syed K."/>
            <person name="Yadav J."/>
            <person name="Mgbeahuruike A.C."/>
            <person name="Kovalchuk A."/>
            <person name="Asiegbu F.O."/>
            <person name="Lackner G."/>
            <person name="Hoffmeister D."/>
            <person name="Rencoret J."/>
            <person name="Gutierrez A."/>
            <person name="Sun H."/>
            <person name="Lindquist E."/>
            <person name="Barry K."/>
            <person name="Riley R."/>
            <person name="Grigoriev I.V."/>
            <person name="Henrissat B."/>
            <person name="Kues U."/>
            <person name="Berka R.M."/>
            <person name="Martinez A.T."/>
            <person name="Covert S.F."/>
            <person name="Blanchette R.A."/>
            <person name="Cullen D."/>
        </authorList>
    </citation>
    <scope>NUCLEOTIDE SEQUENCE [LARGE SCALE GENOMIC DNA]</scope>
    <source>
        <strain evidence="2 3">11061_1 CR5-6</strain>
    </source>
</reference>
<dbReference type="STRING" id="745531.A0A0C3S164"/>
<evidence type="ECO:0000256" key="1">
    <source>
        <dbReference type="SAM" id="MobiDB-lite"/>
    </source>
</evidence>
<dbReference type="EMBL" id="KN840474">
    <property type="protein sequence ID" value="KIP08781.1"/>
    <property type="molecule type" value="Genomic_DNA"/>
</dbReference>
<feature type="region of interest" description="Disordered" evidence="1">
    <location>
        <begin position="56"/>
        <end position="141"/>
    </location>
</feature>
<feature type="compositionally biased region" description="Low complexity" evidence="1">
    <location>
        <begin position="69"/>
        <end position="83"/>
    </location>
</feature>
<feature type="compositionally biased region" description="Acidic residues" evidence="1">
    <location>
        <begin position="337"/>
        <end position="390"/>
    </location>
</feature>
<feature type="compositionally biased region" description="Basic residues" evidence="1">
    <location>
        <begin position="846"/>
        <end position="858"/>
    </location>
</feature>
<gene>
    <name evidence="2" type="ORF">PHLGIDRAFT_126746</name>
</gene>
<dbReference type="Proteomes" id="UP000053257">
    <property type="component" value="Unassembled WGS sequence"/>
</dbReference>
<proteinExistence type="predicted"/>
<protein>
    <submittedName>
        <fullName evidence="2">Uncharacterized protein</fullName>
    </submittedName>
</protein>
<feature type="region of interest" description="Disordered" evidence="1">
    <location>
        <begin position="725"/>
        <end position="753"/>
    </location>
</feature>
<feature type="compositionally biased region" description="Basic residues" evidence="1">
    <location>
        <begin position="931"/>
        <end position="941"/>
    </location>
</feature>
<keyword evidence="3" id="KW-1185">Reference proteome</keyword>
<feature type="compositionally biased region" description="Low complexity" evidence="1">
    <location>
        <begin position="15"/>
        <end position="24"/>
    </location>
</feature>
<feature type="compositionally biased region" description="Basic and acidic residues" evidence="1">
    <location>
        <begin position="307"/>
        <end position="328"/>
    </location>
</feature>
<accession>A0A0C3S164</accession>
<feature type="region of interest" description="Disordered" evidence="1">
    <location>
        <begin position="677"/>
        <end position="712"/>
    </location>
</feature>
<name>A0A0C3S164_PHLG1</name>
<dbReference type="OrthoDB" id="3259498at2759"/>
<feature type="compositionally biased region" description="Polar residues" evidence="1">
    <location>
        <begin position="735"/>
        <end position="751"/>
    </location>
</feature>
<feature type="region of interest" description="Disordered" evidence="1">
    <location>
        <begin position="842"/>
        <end position="965"/>
    </location>
</feature>
<feature type="compositionally biased region" description="Low complexity" evidence="1">
    <location>
        <begin position="258"/>
        <end position="277"/>
    </location>
</feature>
<feature type="compositionally biased region" description="Polar residues" evidence="1">
    <location>
        <begin position="207"/>
        <end position="217"/>
    </location>
</feature>
<sequence length="965" mass="103901">MPKKFLAPDHRKQQSPPMSSPYSYTVSQASVGASSTLLGEEDDDDICPVCESECTCHNRGSPFSANRNSVLTRTSTFTSTSSSPPKPPPPQTMQPLKIKLTVPPNLKFRKNLAASSSSSSIRHASHPKSRTESSSTPATMLPQVTLGVLDPSAPKRRGRPPKAVVAAREAAKAALSSVHATHRNNPTRTPARKGTHVSDSKPAVTIAKNQSFSTSKGRASIKTTKKTGKRSAPAAPASSHAYSSDEEAHYPTFMSAASSSFLTSSSESSSLDSSDSSESSDSELDDTLYPPGAEGDQNRLKNGGDPLQKRRDHASSNRWEIKPRKQSVDPEVLGGDADSEDDSGSDDGADDEDDSEDEDEGEDEDEEGAAEADVEEEGLAEVEEERDMEEGDGKLGVSFGGLPTGWSEDEESSFDADLFFANLDDSSDSCGSPAALRLDAFGSDVDVDSNGSFSGDEEDALLLMDIDSSVQIRRSNGEFEVGVELDGLSLGPDGQLVLPTNFGHFAAFEGGFDPNTTDVDMTVLQEDSSTDDEASDVVTSEATGVILEESDGETTEDELVDSNGLPNQKAMALFRWPAPISTVDPLSTVSQSTAVDDGQQSPPVSNTLRHALEVMSVNRQSPVETVSGSMDELEFIDHHAETLRLYDEAGRTPGVPSMGQFVNFPTVVHARHAVIDGTGVPIPSPFPRSRISRRKKREERAGKSARGLNLTTNIEAGRLDSATPFVSVYPPSSDEFGSQSHAQTSDDPSSTDAIDLDDVLDVAFLDSEPTTFDSDTPLTWYTPSTPTASAPPETLNRWDRIPVGTFRRTRETSMLESTPGSDSGIASLYPAISALLNNDMLSTPKTKGKMTNSKKRSKSGTSSTLVISPVLLPVRDRDGDRTPTGSGHALYNPFQQNDQTHHHKSRKELRKEKAMMKRKMIGKHAQPSPRNHQHAHRHHYPNMKTRGTSSVQRFASSSNVPHLNL</sequence>
<feature type="compositionally biased region" description="Polar residues" evidence="1">
    <location>
        <begin position="945"/>
        <end position="965"/>
    </location>
</feature>
<feature type="compositionally biased region" description="Low complexity" evidence="1">
    <location>
        <begin position="231"/>
        <end position="242"/>
    </location>
</feature>
<feature type="region of interest" description="Disordered" evidence="1">
    <location>
        <begin position="173"/>
        <end position="410"/>
    </location>
</feature>
<evidence type="ECO:0000313" key="2">
    <source>
        <dbReference type="EMBL" id="KIP08781.1"/>
    </source>
</evidence>
<organism evidence="2 3">
    <name type="scientific">Phlebiopsis gigantea (strain 11061_1 CR5-6)</name>
    <name type="common">White-rot fungus</name>
    <name type="synonym">Peniophora gigantea</name>
    <dbReference type="NCBI Taxonomy" id="745531"/>
    <lineage>
        <taxon>Eukaryota</taxon>
        <taxon>Fungi</taxon>
        <taxon>Dikarya</taxon>
        <taxon>Basidiomycota</taxon>
        <taxon>Agaricomycotina</taxon>
        <taxon>Agaricomycetes</taxon>
        <taxon>Polyporales</taxon>
        <taxon>Phanerochaetaceae</taxon>
        <taxon>Phlebiopsis</taxon>
    </lineage>
</organism>
<feature type="region of interest" description="Disordered" evidence="1">
    <location>
        <begin position="1"/>
        <end position="24"/>
    </location>
</feature>
<dbReference type="AlphaFoldDB" id="A0A0C3S164"/>
<evidence type="ECO:0000313" key="3">
    <source>
        <dbReference type="Proteomes" id="UP000053257"/>
    </source>
</evidence>
<dbReference type="HOGENOM" id="CLU_009140_0_0_1"/>
<feature type="compositionally biased region" description="Basic and acidic residues" evidence="1">
    <location>
        <begin position="1"/>
        <end position="12"/>
    </location>
</feature>